<dbReference type="PANTHER" id="PTHR11008:SF18">
    <property type="entry name" value="BCDNA.GH05536-RELATED"/>
    <property type="match status" value="1"/>
</dbReference>
<keyword evidence="1" id="KW-0732">Signal</keyword>
<dbReference type="EMBL" id="JACMRX010000003">
    <property type="protein sequence ID" value="KAF7992942.1"/>
    <property type="molecule type" value="Genomic_DNA"/>
</dbReference>
<evidence type="ECO:0008006" key="4">
    <source>
        <dbReference type="Google" id="ProtNLM"/>
    </source>
</evidence>
<dbReference type="GO" id="GO:0005615">
    <property type="term" value="C:extracellular space"/>
    <property type="evidence" value="ECO:0007669"/>
    <property type="project" value="TreeGrafter"/>
</dbReference>
<comment type="caution">
    <text evidence="2">The sequence shown here is derived from an EMBL/GenBank/DDBJ whole genome shotgun (WGS) entry which is preliminary data.</text>
</comment>
<keyword evidence="3" id="KW-1185">Reference proteome</keyword>
<dbReference type="Gene3D" id="3.15.10.30">
    <property type="entry name" value="Haemolymph juvenile hormone binding protein"/>
    <property type="match status" value="1"/>
</dbReference>
<organism evidence="2 3">
    <name type="scientific">Aphidius gifuensis</name>
    <name type="common">Parasitoid wasp</name>
    <dbReference type="NCBI Taxonomy" id="684658"/>
    <lineage>
        <taxon>Eukaryota</taxon>
        <taxon>Metazoa</taxon>
        <taxon>Ecdysozoa</taxon>
        <taxon>Arthropoda</taxon>
        <taxon>Hexapoda</taxon>
        <taxon>Insecta</taxon>
        <taxon>Pterygota</taxon>
        <taxon>Neoptera</taxon>
        <taxon>Endopterygota</taxon>
        <taxon>Hymenoptera</taxon>
        <taxon>Apocrita</taxon>
        <taxon>Ichneumonoidea</taxon>
        <taxon>Braconidae</taxon>
        <taxon>Aphidiinae</taxon>
        <taxon>Aphidius</taxon>
    </lineage>
</organism>
<evidence type="ECO:0000313" key="3">
    <source>
        <dbReference type="Proteomes" id="UP000639338"/>
    </source>
</evidence>
<protein>
    <recommendedName>
        <fullName evidence="4">Odorant-binding protein</fullName>
    </recommendedName>
</protein>
<dbReference type="InterPro" id="IPR010562">
    <property type="entry name" value="Haemolymph_juvenile_hormone-bd"/>
</dbReference>
<evidence type="ECO:0000313" key="2">
    <source>
        <dbReference type="EMBL" id="KAF7992942.1"/>
    </source>
</evidence>
<dbReference type="InterPro" id="IPR038606">
    <property type="entry name" value="To_sf"/>
</dbReference>
<name>A0A835CR59_APHGI</name>
<gene>
    <name evidence="2" type="ORF">HCN44_005723</name>
</gene>
<dbReference type="PANTHER" id="PTHR11008">
    <property type="entry name" value="PROTEIN TAKEOUT-LIKE PROTEIN"/>
    <property type="match status" value="1"/>
</dbReference>
<accession>A0A835CR59</accession>
<reference evidence="2 3" key="1">
    <citation type="submission" date="2020-08" db="EMBL/GenBank/DDBJ databases">
        <title>Aphidius gifuensis genome sequencing and assembly.</title>
        <authorList>
            <person name="Du Z."/>
        </authorList>
    </citation>
    <scope>NUCLEOTIDE SEQUENCE [LARGE SCALE GENOMIC DNA]</scope>
    <source>
        <strain evidence="2">YNYX2018</strain>
        <tissue evidence="2">Adults</tissue>
    </source>
</reference>
<dbReference type="AlphaFoldDB" id="A0A835CR59"/>
<dbReference type="Proteomes" id="UP000639338">
    <property type="component" value="Unassembled WGS sequence"/>
</dbReference>
<evidence type="ECO:0000256" key="1">
    <source>
        <dbReference type="SAM" id="SignalP"/>
    </source>
</evidence>
<dbReference type="Pfam" id="PF06585">
    <property type="entry name" value="JHBP"/>
    <property type="match status" value="1"/>
</dbReference>
<sequence>MAFGSFFLLAVVSVVISIVNAELPASLKTCSKNSNDYSSCLRLAFQENWPTLVRGIPEYKIPVLDPFVTEVEHFNFEMGEVTGKMVVKNVQSYGAAKIQFHSIRPYHSENHFRLDIDFTVPKVLVEGDYKAEGSIGTLRHNGKGQFNVSMENVRSIVQMEGSIVNDRWILDEVLLTPEVGSMKVWASNLFRGNEALTKVALEFVNQYWQVLYQGMLPYAAKSWNESLKKMANDILINIPFSDLFP</sequence>
<dbReference type="OrthoDB" id="8196554at2759"/>
<feature type="chain" id="PRO_5032569498" description="Odorant-binding protein" evidence="1">
    <location>
        <begin position="22"/>
        <end position="245"/>
    </location>
</feature>
<proteinExistence type="predicted"/>
<feature type="signal peptide" evidence="1">
    <location>
        <begin position="1"/>
        <end position="21"/>
    </location>
</feature>
<dbReference type="SMART" id="SM00700">
    <property type="entry name" value="JHBP"/>
    <property type="match status" value="1"/>
</dbReference>